<reference evidence="3" key="1">
    <citation type="journal article" date="2014" name="Nat. Genet.">
        <title>Genome of the human hookworm Necator americanus.</title>
        <authorList>
            <person name="Tang Y.T."/>
            <person name="Gao X."/>
            <person name="Rosa B.A."/>
            <person name="Abubucker S."/>
            <person name="Hallsworth-Pepin K."/>
            <person name="Martin J."/>
            <person name="Tyagi R."/>
            <person name="Heizer E."/>
            <person name="Zhang X."/>
            <person name="Bhonagiri-Palsikar V."/>
            <person name="Minx P."/>
            <person name="Warren W.C."/>
            <person name="Wang Q."/>
            <person name="Zhan B."/>
            <person name="Hotez P.J."/>
            <person name="Sternberg P.W."/>
            <person name="Dougall A."/>
            <person name="Gaze S.T."/>
            <person name="Mulvenna J."/>
            <person name="Sotillo J."/>
            <person name="Ranganathan S."/>
            <person name="Rabelo E.M."/>
            <person name="Wilson R.K."/>
            <person name="Felgner P.L."/>
            <person name="Bethony J."/>
            <person name="Hawdon J.M."/>
            <person name="Gasser R.B."/>
            <person name="Loukas A."/>
            <person name="Mitreva M."/>
        </authorList>
    </citation>
    <scope>NUCLEOTIDE SEQUENCE [LARGE SCALE GENOMIC DNA]</scope>
</reference>
<dbReference type="PANTHER" id="PTHR31967:SF9">
    <property type="entry name" value="NUCLEOTIDE-DIPHOSPHO-SUGAR TRANSFERASE DOMAIN-CONTAINING PROTEIN"/>
    <property type="match status" value="1"/>
</dbReference>
<sequence length="120" mass="13563">MYRQTGFDVSTRGEDIIFDRSSEKGQLIAGGYYHAKPTQSSMTFFRRLAEDLSWWYAPDNVYMTSMCELSGLANCGRLPFSLITNWQWLDSKPSNSSPLFIQFDGETNLGGKLGKKMGIV</sequence>
<dbReference type="Proteomes" id="UP000053676">
    <property type="component" value="Unassembled WGS sequence"/>
</dbReference>
<dbReference type="PANTHER" id="PTHR31967">
    <property type="entry name" value="GROUNDHOG (HEDGEHOG-LIKE FAMILY)-RELATED"/>
    <property type="match status" value="1"/>
</dbReference>
<keyword evidence="3" id="KW-1185">Reference proteome</keyword>
<dbReference type="AlphaFoldDB" id="W2SS03"/>
<feature type="domain" description="Nucleotide-diphospho-sugar transferase" evidence="1">
    <location>
        <begin position="6"/>
        <end position="113"/>
    </location>
</feature>
<dbReference type="OrthoDB" id="5779783at2759"/>
<proteinExistence type="predicted"/>
<organism evidence="2 3">
    <name type="scientific">Necator americanus</name>
    <name type="common">Human hookworm</name>
    <dbReference type="NCBI Taxonomy" id="51031"/>
    <lineage>
        <taxon>Eukaryota</taxon>
        <taxon>Metazoa</taxon>
        <taxon>Ecdysozoa</taxon>
        <taxon>Nematoda</taxon>
        <taxon>Chromadorea</taxon>
        <taxon>Rhabditida</taxon>
        <taxon>Rhabditina</taxon>
        <taxon>Rhabditomorpha</taxon>
        <taxon>Strongyloidea</taxon>
        <taxon>Ancylostomatidae</taxon>
        <taxon>Bunostominae</taxon>
        <taxon>Necator</taxon>
    </lineage>
</organism>
<protein>
    <recommendedName>
        <fullName evidence="1">Nucleotide-diphospho-sugar transferase domain-containing protein</fullName>
    </recommendedName>
</protein>
<dbReference type="InterPro" id="IPR005069">
    <property type="entry name" value="Nucl-diP-sugar_transferase"/>
</dbReference>
<accession>W2SS03</accession>
<dbReference type="EMBL" id="KI667578">
    <property type="protein sequence ID" value="ETN71636.1"/>
    <property type="molecule type" value="Genomic_DNA"/>
</dbReference>
<name>W2SS03_NECAM</name>
<evidence type="ECO:0000313" key="3">
    <source>
        <dbReference type="Proteomes" id="UP000053676"/>
    </source>
</evidence>
<evidence type="ECO:0000313" key="2">
    <source>
        <dbReference type="EMBL" id="ETN71636.1"/>
    </source>
</evidence>
<dbReference type="Pfam" id="PF03407">
    <property type="entry name" value="Nucleotid_trans"/>
    <property type="match status" value="1"/>
</dbReference>
<evidence type="ECO:0000259" key="1">
    <source>
        <dbReference type="Pfam" id="PF03407"/>
    </source>
</evidence>
<gene>
    <name evidence="2" type="ORF">NECAME_14153</name>
</gene>
<dbReference type="KEGG" id="nai:NECAME_14153"/>